<gene>
    <name evidence="7" type="ORF">G5C65_38280</name>
</gene>
<reference evidence="7 8" key="1">
    <citation type="submission" date="2020-02" db="EMBL/GenBank/DDBJ databases">
        <title>Whole-genome analyses of novel actinobacteria.</title>
        <authorList>
            <person name="Sahin N."/>
            <person name="Tatar D."/>
        </authorList>
    </citation>
    <scope>NUCLEOTIDE SEQUENCE [LARGE SCALE GENOMIC DNA]</scope>
    <source>
        <strain evidence="7 8">SB3404</strain>
    </source>
</reference>
<dbReference type="PROSITE" id="PS50075">
    <property type="entry name" value="CARRIER"/>
    <property type="match status" value="1"/>
</dbReference>
<proteinExistence type="inferred from homology"/>
<feature type="compositionally biased region" description="Low complexity" evidence="5">
    <location>
        <begin position="1"/>
        <end position="11"/>
    </location>
</feature>
<dbReference type="GO" id="GO:0043041">
    <property type="term" value="P:amino acid activation for nonribosomal peptide biosynthetic process"/>
    <property type="evidence" value="ECO:0007669"/>
    <property type="project" value="TreeGrafter"/>
</dbReference>
<feature type="region of interest" description="Disordered" evidence="5">
    <location>
        <begin position="1"/>
        <end position="42"/>
    </location>
</feature>
<dbReference type="PANTHER" id="PTHR45527">
    <property type="entry name" value="NONRIBOSOMAL PEPTIDE SYNTHETASE"/>
    <property type="match status" value="1"/>
</dbReference>
<dbReference type="EMBL" id="JAAKZZ010001128">
    <property type="protein sequence ID" value="NGO74068.1"/>
    <property type="molecule type" value="Genomic_DNA"/>
</dbReference>
<dbReference type="InterPro" id="IPR036736">
    <property type="entry name" value="ACP-like_sf"/>
</dbReference>
<dbReference type="SUPFAM" id="SSF47336">
    <property type="entry name" value="ACP-like"/>
    <property type="match status" value="1"/>
</dbReference>
<dbReference type="InterPro" id="IPR006162">
    <property type="entry name" value="Ppantetheine_attach_site"/>
</dbReference>
<dbReference type="GO" id="GO:0044550">
    <property type="term" value="P:secondary metabolite biosynthetic process"/>
    <property type="evidence" value="ECO:0007669"/>
    <property type="project" value="TreeGrafter"/>
</dbReference>
<dbReference type="InterPro" id="IPR020806">
    <property type="entry name" value="PKS_PP-bd"/>
</dbReference>
<dbReference type="AlphaFoldDB" id="A0A6G4X9K9"/>
<dbReference type="PANTHER" id="PTHR45527:SF14">
    <property type="entry name" value="PLIPASTATIN SYNTHASE SUBUNIT B"/>
    <property type="match status" value="1"/>
</dbReference>
<comment type="similarity">
    <text evidence="2">Belongs to the ATP-dependent AMP-binding enzyme family.</text>
</comment>
<comment type="caution">
    <text evidence="7">The sequence shown here is derived from an EMBL/GenBank/DDBJ whole genome shotgun (WGS) entry which is preliminary data.</text>
</comment>
<evidence type="ECO:0000256" key="1">
    <source>
        <dbReference type="ARBA" id="ARBA00001957"/>
    </source>
</evidence>
<protein>
    <submittedName>
        <fullName evidence="7">Polyketide synthase</fullName>
    </submittedName>
</protein>
<evidence type="ECO:0000259" key="6">
    <source>
        <dbReference type="PROSITE" id="PS50075"/>
    </source>
</evidence>
<name>A0A6G4X9K9_9ACTN</name>
<keyword evidence="8" id="KW-1185">Reference proteome</keyword>
<evidence type="ECO:0000256" key="5">
    <source>
        <dbReference type="SAM" id="MobiDB-lite"/>
    </source>
</evidence>
<evidence type="ECO:0000313" key="8">
    <source>
        <dbReference type="Proteomes" id="UP000477722"/>
    </source>
</evidence>
<dbReference type="Proteomes" id="UP000477722">
    <property type="component" value="Unassembled WGS sequence"/>
</dbReference>
<dbReference type="Gene3D" id="1.10.1200.10">
    <property type="entry name" value="ACP-like"/>
    <property type="match status" value="1"/>
</dbReference>
<evidence type="ECO:0000256" key="2">
    <source>
        <dbReference type="ARBA" id="ARBA00006432"/>
    </source>
</evidence>
<organism evidence="7 8">
    <name type="scientific">Streptomyces boncukensis</name>
    <dbReference type="NCBI Taxonomy" id="2711219"/>
    <lineage>
        <taxon>Bacteria</taxon>
        <taxon>Bacillati</taxon>
        <taxon>Actinomycetota</taxon>
        <taxon>Actinomycetes</taxon>
        <taxon>Kitasatosporales</taxon>
        <taxon>Streptomycetaceae</taxon>
        <taxon>Streptomyces</taxon>
    </lineage>
</organism>
<dbReference type="InterPro" id="IPR009081">
    <property type="entry name" value="PP-bd_ACP"/>
</dbReference>
<accession>A0A6G4X9K9</accession>
<dbReference type="GO" id="GO:0072330">
    <property type="term" value="P:monocarboxylic acid biosynthetic process"/>
    <property type="evidence" value="ECO:0007669"/>
    <property type="project" value="UniProtKB-ARBA"/>
</dbReference>
<sequence length="133" mass="14128">APPAPAAGAAETAEEGGPGAPESRLSRYERPDLPTSYTAPRTPLEEKVAGVWQDVMGVARVGAHDNFFDLGGHSLLAAQLVSRLQTLLPVTLTVSDLLSRAQTVAQMAEAVERKLHEKLLDMSDEDAARLLGD</sequence>
<dbReference type="SMART" id="SM00823">
    <property type="entry name" value="PKS_PP"/>
    <property type="match status" value="1"/>
</dbReference>
<dbReference type="GO" id="GO:0031177">
    <property type="term" value="F:phosphopantetheine binding"/>
    <property type="evidence" value="ECO:0007669"/>
    <property type="project" value="InterPro"/>
</dbReference>
<dbReference type="PROSITE" id="PS00012">
    <property type="entry name" value="PHOSPHOPANTETHEINE"/>
    <property type="match status" value="1"/>
</dbReference>
<evidence type="ECO:0000313" key="7">
    <source>
        <dbReference type="EMBL" id="NGO74068.1"/>
    </source>
</evidence>
<dbReference type="GO" id="GO:0005829">
    <property type="term" value="C:cytosol"/>
    <property type="evidence" value="ECO:0007669"/>
    <property type="project" value="TreeGrafter"/>
</dbReference>
<feature type="domain" description="Carrier" evidence="6">
    <location>
        <begin position="39"/>
        <end position="115"/>
    </location>
</feature>
<feature type="non-terminal residue" evidence="7">
    <location>
        <position position="1"/>
    </location>
</feature>
<evidence type="ECO:0000256" key="3">
    <source>
        <dbReference type="ARBA" id="ARBA00022450"/>
    </source>
</evidence>
<dbReference type="Pfam" id="PF00550">
    <property type="entry name" value="PP-binding"/>
    <property type="match status" value="1"/>
</dbReference>
<keyword evidence="3" id="KW-0596">Phosphopantetheine</keyword>
<dbReference type="FunFam" id="1.10.1200.10:FF:000016">
    <property type="entry name" value="Non-ribosomal peptide synthase"/>
    <property type="match status" value="1"/>
</dbReference>
<keyword evidence="4" id="KW-0597">Phosphoprotein</keyword>
<comment type="cofactor">
    <cofactor evidence="1">
        <name>pantetheine 4'-phosphate</name>
        <dbReference type="ChEBI" id="CHEBI:47942"/>
    </cofactor>
</comment>
<dbReference type="GO" id="GO:0017000">
    <property type="term" value="P:antibiotic biosynthetic process"/>
    <property type="evidence" value="ECO:0007669"/>
    <property type="project" value="UniProtKB-ARBA"/>
</dbReference>
<evidence type="ECO:0000256" key="4">
    <source>
        <dbReference type="ARBA" id="ARBA00022553"/>
    </source>
</evidence>
<dbReference type="RefSeq" id="WP_241266369.1">
    <property type="nucleotide sequence ID" value="NZ_JAAKZZ010001128.1"/>
</dbReference>